<evidence type="ECO:0000313" key="2">
    <source>
        <dbReference type="EMBL" id="MBC2606153.1"/>
    </source>
</evidence>
<proteinExistence type="predicted"/>
<feature type="transmembrane region" description="Helical" evidence="1">
    <location>
        <begin position="12"/>
        <end position="32"/>
    </location>
</feature>
<sequence>MNPRLQKSLRISLRIALAGGALLLLLICVFWFTRISTASRLVRSYLEDNGFQKAEFDLVSLQLDSLEVENVTLERDETSLQLRKLSLSYDLSELINNQRIQEAHIEGATLVQALESGESSPSEDTDSFVLEDLQTYFSYFDLSAIGPLPFDRIQIADSTTEFVIDGKTISPKIEATFVAKADQSLDIELQLEEPSGTLHLLGTLYDPNTSEFSLDLRLKDPSQALSYWYPDWRNSLPDLSRIESGPVEIQIKLPAAVQDSRNIDFSIEIQDLRTDYEEVVAQIPRLSLRSSFNSFDNIPATLEFSVQQLARDTLSLSPDSNLKFGIELKDFSFLKIQSLTPIPWNYDTDYISGSSKLTATYKLNDETAPLWAVLEDPQIELSDYTLTPLFAELEGDFDELRFTTEELGLADFPEHRLSAGYGNILIPEDETEPIAVTFNAESLSDPIILNEETAGIPVFTISLSTEVGDESTRSLITVASKDQQSYLNLPGLATLKGTLAANVDLNQSEATELFTGSVKLDASNLSIQSEPLSGNGVNIQSLISFRDLDSDSLTSDEFPSEPTIADLLDKLQVTLDWQANELDLPNASAKWSGGSHSLAGIDGSIQFSNTLSLGIVALDTIQVEQVYVENSNQGSLSQMSGSVAFSSLLAGTSIELSSKYEALDLLDEPKLSGDFELSPISLFHSDLPSLLIPELAGLTVSGNLSASGSFHSDRDSSDSSFHTILQEGLVEYPASQITASGIEVDLQVDSLANLDSAEHRSRLTIDKLKAGDFEAHDAKAQFRILEGTQLAIDSADVSLFDGKALLRTSDIPIDGSDFQSSVRLEHLSLAELSRYAQSFEGEMDGRLSGELPFRVKDGEFQLLRGSLNLPPNTTATLLYNTKGLLTEDDTEAPAEKPTFSDRVLKFLKIDPDRAAEEALGNITLTRFDAELFPEDSPDMPITIRMEGTAHSGVAEIPVVISTQVFGSMSELYNFLIRLNSL</sequence>
<dbReference type="EMBL" id="JACHVC010000008">
    <property type="protein sequence ID" value="MBC2606153.1"/>
    <property type="molecule type" value="Genomic_DNA"/>
</dbReference>
<dbReference type="AlphaFoldDB" id="A0A7X1E8H5"/>
<dbReference type="Proteomes" id="UP000526501">
    <property type="component" value="Unassembled WGS sequence"/>
</dbReference>
<keyword evidence="1" id="KW-0812">Transmembrane</keyword>
<evidence type="ECO:0000313" key="3">
    <source>
        <dbReference type="Proteomes" id="UP000526501"/>
    </source>
</evidence>
<dbReference type="RefSeq" id="WP_185660044.1">
    <property type="nucleotide sequence ID" value="NZ_CAWPOO010000008.1"/>
</dbReference>
<name>A0A7X1E8H5_9BACT</name>
<dbReference type="Pfam" id="PF11739">
    <property type="entry name" value="YdbH-like"/>
    <property type="match status" value="2"/>
</dbReference>
<comment type="caution">
    <text evidence="2">The sequence shown here is derived from an EMBL/GenBank/DDBJ whole genome shotgun (WGS) entry which is preliminary data.</text>
</comment>
<accession>A0A7X1E8H5</accession>
<reference evidence="2 3" key="1">
    <citation type="submission" date="2020-07" db="EMBL/GenBank/DDBJ databases">
        <authorList>
            <person name="Feng X."/>
        </authorList>
    </citation>
    <scope>NUCLEOTIDE SEQUENCE [LARGE SCALE GENOMIC DNA]</scope>
    <source>
        <strain evidence="2 3">JCM23202</strain>
    </source>
</reference>
<keyword evidence="3" id="KW-1185">Reference proteome</keyword>
<protein>
    <submittedName>
        <fullName evidence="2">YdbH domain-containing protein</fullName>
    </submittedName>
</protein>
<dbReference type="InterPro" id="IPR021730">
    <property type="entry name" value="YdbH"/>
</dbReference>
<evidence type="ECO:0000256" key="1">
    <source>
        <dbReference type="SAM" id="Phobius"/>
    </source>
</evidence>
<organism evidence="2 3">
    <name type="scientific">Pelagicoccus albus</name>
    <dbReference type="NCBI Taxonomy" id="415222"/>
    <lineage>
        <taxon>Bacteria</taxon>
        <taxon>Pseudomonadati</taxon>
        <taxon>Verrucomicrobiota</taxon>
        <taxon>Opitutia</taxon>
        <taxon>Puniceicoccales</taxon>
        <taxon>Pelagicoccaceae</taxon>
        <taxon>Pelagicoccus</taxon>
    </lineage>
</organism>
<keyword evidence="1" id="KW-1133">Transmembrane helix</keyword>
<keyword evidence="1" id="KW-0472">Membrane</keyword>
<gene>
    <name evidence="2" type="ORF">H5P27_08850</name>
</gene>